<dbReference type="EC" id="2.7.7.-" evidence="8"/>
<dbReference type="GO" id="GO:0000287">
    <property type="term" value="F:magnesium ion binding"/>
    <property type="evidence" value="ECO:0007669"/>
    <property type="project" value="UniProtKB-UniRule"/>
</dbReference>
<keyword evidence="8" id="KW-0464">Manganese</keyword>
<comment type="function">
    <text evidence="8">Nucleotidyltransferase involved in the post-translational modification of proteins. It can catalyze the addition of adenosine monophosphate (AMP) or uridine monophosphate (UMP) to a protein, resulting in modifications known as AMPylation and UMPylation.</text>
</comment>
<reference evidence="9 10" key="1">
    <citation type="journal article" date="2011" name="Front. Microbiol.">
        <title>Genomic signatures of strain selection and enhancement in Bacillus atrophaeus var. globigii, a historical biowarfare simulant.</title>
        <authorList>
            <person name="Gibbons H.S."/>
            <person name="Broomall S.M."/>
            <person name="McNew L.A."/>
            <person name="Daligault H."/>
            <person name="Chapman C."/>
            <person name="Bruce D."/>
            <person name="Karavis M."/>
            <person name="Krepps M."/>
            <person name="McGregor P.A."/>
            <person name="Hong C."/>
            <person name="Park K.H."/>
            <person name="Akmal A."/>
            <person name="Feldman A."/>
            <person name="Lin J.S."/>
            <person name="Chang W.E."/>
            <person name="Higgs B.W."/>
            <person name="Demirev P."/>
            <person name="Lindquist J."/>
            <person name="Liem A."/>
            <person name="Fochler E."/>
            <person name="Read T.D."/>
            <person name="Tapia R."/>
            <person name="Johnson S."/>
            <person name="Bishop-Lilly K.A."/>
            <person name="Detter C."/>
            <person name="Han C."/>
            <person name="Sozhamannan S."/>
            <person name="Rosenzweig C.N."/>
            <person name="Skowronski E.W."/>
        </authorList>
    </citation>
    <scope>NUCLEOTIDE SEQUENCE [LARGE SCALE GENOMIC DNA]</scope>
    <source>
        <strain evidence="9 10">CC-PW-9</strain>
    </source>
</reference>
<dbReference type="InterPro" id="IPR003846">
    <property type="entry name" value="SelO"/>
</dbReference>
<evidence type="ECO:0000256" key="7">
    <source>
        <dbReference type="ARBA" id="ARBA00022842"/>
    </source>
</evidence>
<dbReference type="Proteomes" id="UP000287996">
    <property type="component" value="Unassembled WGS sequence"/>
</dbReference>
<comment type="catalytic activity">
    <reaction evidence="8">
        <text>L-seryl-[protein] + ATP = 3-O-(5'-adenylyl)-L-seryl-[protein] + diphosphate</text>
        <dbReference type="Rhea" id="RHEA:58120"/>
        <dbReference type="Rhea" id="RHEA-COMP:9863"/>
        <dbReference type="Rhea" id="RHEA-COMP:15073"/>
        <dbReference type="ChEBI" id="CHEBI:29999"/>
        <dbReference type="ChEBI" id="CHEBI:30616"/>
        <dbReference type="ChEBI" id="CHEBI:33019"/>
        <dbReference type="ChEBI" id="CHEBI:142516"/>
        <dbReference type="EC" id="2.7.7.108"/>
    </reaction>
</comment>
<comment type="caution">
    <text evidence="9">The sequence shown here is derived from an EMBL/GenBank/DDBJ whole genome shotgun (WGS) entry which is preliminary data.</text>
</comment>
<keyword evidence="6 8" id="KW-0067">ATP-binding</keyword>
<keyword evidence="5 8" id="KW-0547">Nucleotide-binding</keyword>
<dbReference type="EMBL" id="PIQH01000001">
    <property type="protein sequence ID" value="RUO81205.1"/>
    <property type="molecule type" value="Genomic_DNA"/>
</dbReference>
<evidence type="ECO:0000256" key="6">
    <source>
        <dbReference type="ARBA" id="ARBA00022840"/>
    </source>
</evidence>
<evidence type="ECO:0000256" key="3">
    <source>
        <dbReference type="ARBA" id="ARBA00022695"/>
    </source>
</evidence>
<feature type="binding site" evidence="8">
    <location>
        <position position="171"/>
    </location>
    <ligand>
        <name>ATP</name>
        <dbReference type="ChEBI" id="CHEBI:30616"/>
    </ligand>
</feature>
<feature type="binding site" evidence="8">
    <location>
        <position position="239"/>
    </location>
    <ligand>
        <name>Mg(2+)</name>
        <dbReference type="ChEBI" id="CHEBI:18420"/>
    </ligand>
</feature>
<dbReference type="PANTHER" id="PTHR32057:SF14">
    <property type="entry name" value="PROTEIN ADENYLYLTRANSFERASE SELO, MITOCHONDRIAL"/>
    <property type="match status" value="1"/>
</dbReference>
<comment type="catalytic activity">
    <reaction evidence="8">
        <text>L-seryl-[protein] + UTP = O-(5'-uridylyl)-L-seryl-[protein] + diphosphate</text>
        <dbReference type="Rhea" id="RHEA:64604"/>
        <dbReference type="Rhea" id="RHEA-COMP:9863"/>
        <dbReference type="Rhea" id="RHEA-COMP:16635"/>
        <dbReference type="ChEBI" id="CHEBI:29999"/>
        <dbReference type="ChEBI" id="CHEBI:33019"/>
        <dbReference type="ChEBI" id="CHEBI:46398"/>
        <dbReference type="ChEBI" id="CHEBI:156051"/>
    </reaction>
</comment>
<evidence type="ECO:0000256" key="1">
    <source>
        <dbReference type="ARBA" id="ARBA00009747"/>
    </source>
</evidence>
<comment type="cofactor">
    <cofactor evidence="8">
        <name>Mg(2+)</name>
        <dbReference type="ChEBI" id="CHEBI:18420"/>
    </cofactor>
    <cofactor evidence="8">
        <name>Mn(2+)</name>
        <dbReference type="ChEBI" id="CHEBI:29035"/>
    </cofactor>
</comment>
<feature type="binding site" evidence="8">
    <location>
        <position position="164"/>
    </location>
    <ligand>
        <name>ATP</name>
        <dbReference type="ChEBI" id="CHEBI:30616"/>
    </ligand>
</feature>
<keyword evidence="10" id="KW-1185">Reference proteome</keyword>
<evidence type="ECO:0000256" key="5">
    <source>
        <dbReference type="ARBA" id="ARBA00022741"/>
    </source>
</evidence>
<keyword evidence="4 8" id="KW-0479">Metal-binding</keyword>
<dbReference type="NCBIfam" id="NF000658">
    <property type="entry name" value="PRK00029.1"/>
    <property type="match status" value="1"/>
</dbReference>
<comment type="catalytic activity">
    <reaction evidence="8">
        <text>L-tyrosyl-[protein] + ATP = O-(5'-adenylyl)-L-tyrosyl-[protein] + diphosphate</text>
        <dbReference type="Rhea" id="RHEA:54288"/>
        <dbReference type="Rhea" id="RHEA-COMP:10136"/>
        <dbReference type="Rhea" id="RHEA-COMP:13846"/>
        <dbReference type="ChEBI" id="CHEBI:30616"/>
        <dbReference type="ChEBI" id="CHEBI:33019"/>
        <dbReference type="ChEBI" id="CHEBI:46858"/>
        <dbReference type="ChEBI" id="CHEBI:83624"/>
        <dbReference type="EC" id="2.7.7.108"/>
    </reaction>
</comment>
<dbReference type="GO" id="GO:0070733">
    <property type="term" value="F:AMPylase activity"/>
    <property type="evidence" value="ECO:0007669"/>
    <property type="project" value="UniProtKB-EC"/>
</dbReference>
<feature type="binding site" evidence="8">
    <location>
        <position position="114"/>
    </location>
    <ligand>
        <name>ATP</name>
        <dbReference type="ChEBI" id="CHEBI:30616"/>
    </ligand>
</feature>
<dbReference type="OrthoDB" id="9776281at2"/>
<comment type="catalytic activity">
    <reaction evidence="8">
        <text>L-threonyl-[protein] + ATP = 3-O-(5'-adenylyl)-L-threonyl-[protein] + diphosphate</text>
        <dbReference type="Rhea" id="RHEA:54292"/>
        <dbReference type="Rhea" id="RHEA-COMP:11060"/>
        <dbReference type="Rhea" id="RHEA-COMP:13847"/>
        <dbReference type="ChEBI" id="CHEBI:30013"/>
        <dbReference type="ChEBI" id="CHEBI:30616"/>
        <dbReference type="ChEBI" id="CHEBI:33019"/>
        <dbReference type="ChEBI" id="CHEBI:138113"/>
        <dbReference type="EC" id="2.7.7.108"/>
    </reaction>
</comment>
<gene>
    <name evidence="8" type="primary">ydiU</name>
    <name evidence="8" type="synonym">selO</name>
    <name evidence="9" type="ORF">CWI84_00085</name>
</gene>
<dbReference type="GO" id="GO:0005524">
    <property type="term" value="F:ATP binding"/>
    <property type="evidence" value="ECO:0007669"/>
    <property type="project" value="UniProtKB-UniRule"/>
</dbReference>
<name>A0A432ZTE2_9GAMM</name>
<accession>A0A432ZTE2</accession>
<feature type="binding site" evidence="8">
    <location>
        <position position="248"/>
    </location>
    <ligand>
        <name>ATP</name>
        <dbReference type="ChEBI" id="CHEBI:30616"/>
    </ligand>
</feature>
<dbReference type="HAMAP" id="MF_00692">
    <property type="entry name" value="SelO"/>
    <property type="match status" value="1"/>
</dbReference>
<dbReference type="AlphaFoldDB" id="A0A432ZTE2"/>
<comment type="catalytic activity">
    <reaction evidence="8">
        <text>L-histidyl-[protein] + UTP = N(tele)-(5'-uridylyl)-L-histidyl-[protein] + diphosphate</text>
        <dbReference type="Rhea" id="RHEA:83891"/>
        <dbReference type="Rhea" id="RHEA-COMP:9745"/>
        <dbReference type="Rhea" id="RHEA-COMP:20239"/>
        <dbReference type="ChEBI" id="CHEBI:29979"/>
        <dbReference type="ChEBI" id="CHEBI:33019"/>
        <dbReference type="ChEBI" id="CHEBI:46398"/>
        <dbReference type="ChEBI" id="CHEBI:233474"/>
    </reaction>
</comment>
<evidence type="ECO:0000313" key="10">
    <source>
        <dbReference type="Proteomes" id="UP000287996"/>
    </source>
</evidence>
<feature type="binding site" evidence="8">
    <location>
        <position position="101"/>
    </location>
    <ligand>
        <name>ATP</name>
        <dbReference type="ChEBI" id="CHEBI:30616"/>
    </ligand>
</feature>
<comment type="similarity">
    <text evidence="1 8">Belongs to the SELO family.</text>
</comment>
<keyword evidence="7 8" id="KW-0460">Magnesium</keyword>
<feature type="binding site" evidence="8">
    <location>
        <position position="78"/>
    </location>
    <ligand>
        <name>ATP</name>
        <dbReference type="ChEBI" id="CHEBI:30616"/>
    </ligand>
</feature>
<feature type="binding site" evidence="8">
    <location>
        <position position="81"/>
    </location>
    <ligand>
        <name>ATP</name>
        <dbReference type="ChEBI" id="CHEBI:30616"/>
    </ligand>
</feature>
<evidence type="ECO:0000256" key="8">
    <source>
        <dbReference type="HAMAP-Rule" id="MF_00692"/>
    </source>
</evidence>
<evidence type="ECO:0000313" key="9">
    <source>
        <dbReference type="EMBL" id="RUO81205.1"/>
    </source>
</evidence>
<organism evidence="9 10">
    <name type="scientific">Idiomarina tyrosinivorans</name>
    <dbReference type="NCBI Taxonomy" id="1445662"/>
    <lineage>
        <taxon>Bacteria</taxon>
        <taxon>Pseudomonadati</taxon>
        <taxon>Pseudomonadota</taxon>
        <taxon>Gammaproteobacteria</taxon>
        <taxon>Alteromonadales</taxon>
        <taxon>Idiomarinaceae</taxon>
        <taxon>Idiomarina</taxon>
    </lineage>
</organism>
<feature type="binding site" evidence="8">
    <location>
        <position position="113"/>
    </location>
    <ligand>
        <name>ATP</name>
        <dbReference type="ChEBI" id="CHEBI:30616"/>
    </ligand>
</feature>
<keyword evidence="3 8" id="KW-0548">Nucleotidyltransferase</keyword>
<feature type="binding site" evidence="8">
    <location>
        <position position="80"/>
    </location>
    <ligand>
        <name>ATP</name>
        <dbReference type="ChEBI" id="CHEBI:30616"/>
    </ligand>
</feature>
<sequence>MQLESQFASEFPELCDTDCPRDAVPIAETVLSNSRLSQQWQLSDIDWASFCQQRVSDGSVIAQKYAGHQFGHFNPYLGDGRGLLLGEYKAPSGEWFDWHLKGAGTTAFSRGGDGRAVLRSCIREWLGSEAMASLGVASTRALALLSSGEAVQRERVEPGALLLRATPTHIRFGHFEHCLYRNLTDTAERLYRFTIRQNWPDLEVDDHQAWFNRVVDNTAKMIAGWQAFGFVHGVMNTDNMSILGETFDYGPYAFFDRYLPEKIFNHTDQNGRYRFDRQPSVALWNLQRLAQALALFMDGEVLSAGLASFETRLQQHYAAIMSQRLGLPSELESHVQSKLIAGWLALLEQQQADYTQSFWLLEHPYSDAALFTDEFGRYWLSEYQAAVGNAEQPQLAQFNPSVVARTHQLQRVINAAEQGDYQPLKDFSAALQQPFDATLRDSEWAQAPETEWPEGQLSCSS</sequence>
<feature type="active site" description="Proton acceptor" evidence="8">
    <location>
        <position position="238"/>
    </location>
</feature>
<feature type="binding site" evidence="8">
    <location>
        <position position="248"/>
    </location>
    <ligand>
        <name>Mg(2+)</name>
        <dbReference type="ChEBI" id="CHEBI:18420"/>
    </ligand>
</feature>
<proteinExistence type="inferred from homology"/>
<evidence type="ECO:0000256" key="2">
    <source>
        <dbReference type="ARBA" id="ARBA00022679"/>
    </source>
</evidence>
<dbReference type="EC" id="2.7.7.108" evidence="8"/>
<dbReference type="Pfam" id="PF02696">
    <property type="entry name" value="SelO"/>
    <property type="match status" value="1"/>
</dbReference>
<dbReference type="RefSeq" id="WP_126840552.1">
    <property type="nucleotide sequence ID" value="NZ_PIQH01000001.1"/>
</dbReference>
<dbReference type="PANTHER" id="PTHR32057">
    <property type="entry name" value="PROTEIN ADENYLYLTRANSFERASE SELO, MITOCHONDRIAL"/>
    <property type="match status" value="1"/>
</dbReference>
<evidence type="ECO:0000256" key="4">
    <source>
        <dbReference type="ARBA" id="ARBA00022723"/>
    </source>
</evidence>
<protein>
    <recommendedName>
        <fullName evidence="8">Protein nucleotidyltransferase YdiU</fullName>
        <ecNumber evidence="8">2.7.7.-</ecNumber>
    </recommendedName>
    <alternativeName>
        <fullName evidence="8">Protein adenylyltransferase YdiU</fullName>
        <ecNumber evidence="8">2.7.7.108</ecNumber>
    </alternativeName>
    <alternativeName>
        <fullName evidence="8">Protein uridylyltransferase YdiU</fullName>
        <ecNumber evidence="8">2.7.7.-</ecNumber>
    </alternativeName>
</protein>
<keyword evidence="2 8" id="KW-0808">Transferase</keyword>
<dbReference type="GO" id="GO:0030145">
    <property type="term" value="F:manganese ion binding"/>
    <property type="evidence" value="ECO:0007669"/>
    <property type="project" value="UniProtKB-UniRule"/>
</dbReference>
<comment type="catalytic activity">
    <reaction evidence="8">
        <text>L-tyrosyl-[protein] + UTP = O-(5'-uridylyl)-L-tyrosyl-[protein] + diphosphate</text>
        <dbReference type="Rhea" id="RHEA:83887"/>
        <dbReference type="Rhea" id="RHEA-COMP:10136"/>
        <dbReference type="Rhea" id="RHEA-COMP:20238"/>
        <dbReference type="ChEBI" id="CHEBI:33019"/>
        <dbReference type="ChEBI" id="CHEBI:46398"/>
        <dbReference type="ChEBI" id="CHEBI:46858"/>
        <dbReference type="ChEBI" id="CHEBI:90602"/>
    </reaction>
</comment>